<keyword evidence="2 6" id="KW-0728">SH3 domain</keyword>
<dbReference type="InterPro" id="IPR001452">
    <property type="entry name" value="SH3_domain"/>
</dbReference>
<evidence type="ECO:0000256" key="5">
    <source>
        <dbReference type="ARBA" id="ARBA00023242"/>
    </source>
</evidence>
<name>A0A1D2V9X3_9ASCO</name>
<evidence type="ECO:0000259" key="7">
    <source>
        <dbReference type="PROSITE" id="PS50002"/>
    </source>
</evidence>
<dbReference type="CDD" id="cd11771">
    <property type="entry name" value="SH3_Pex13p_fungal"/>
    <property type="match status" value="1"/>
</dbReference>
<keyword evidence="3" id="KW-0677">Repeat</keyword>
<dbReference type="PRINTS" id="PR00452">
    <property type="entry name" value="SH3DOMAIN"/>
</dbReference>
<evidence type="ECO:0000313" key="8">
    <source>
        <dbReference type="EMBL" id="ODV58379.1"/>
    </source>
</evidence>
<protein>
    <submittedName>
        <fullName evidence="8">Pex13 Sh3 domain complexed with A peptide from Pex14</fullName>
    </submittedName>
</protein>
<dbReference type="AlphaFoldDB" id="A0A1D2V9X3"/>
<dbReference type="GO" id="GO:0005634">
    <property type="term" value="C:nucleus"/>
    <property type="evidence" value="ECO:0007669"/>
    <property type="project" value="UniProtKB-SubCell"/>
</dbReference>
<feature type="non-terminal residue" evidence="8">
    <location>
        <position position="68"/>
    </location>
</feature>
<dbReference type="RefSeq" id="XP_020044686.1">
    <property type="nucleotide sequence ID" value="XM_020189711.1"/>
</dbReference>
<dbReference type="GeneID" id="30963347"/>
<organism evidence="8 9">
    <name type="scientific">Ascoidea rubescens DSM 1968</name>
    <dbReference type="NCBI Taxonomy" id="1344418"/>
    <lineage>
        <taxon>Eukaryota</taxon>
        <taxon>Fungi</taxon>
        <taxon>Dikarya</taxon>
        <taxon>Ascomycota</taxon>
        <taxon>Saccharomycotina</taxon>
        <taxon>Saccharomycetes</taxon>
        <taxon>Ascoideaceae</taxon>
        <taxon>Ascoidea</taxon>
    </lineage>
</organism>
<accession>A0A1D2V9X3</accession>
<feature type="non-terminal residue" evidence="8">
    <location>
        <position position="1"/>
    </location>
</feature>
<reference evidence="9" key="1">
    <citation type="submission" date="2016-05" db="EMBL/GenBank/DDBJ databases">
        <title>Comparative genomics of biotechnologically important yeasts.</title>
        <authorList>
            <consortium name="DOE Joint Genome Institute"/>
            <person name="Riley R."/>
            <person name="Haridas S."/>
            <person name="Wolfe K.H."/>
            <person name="Lopes M.R."/>
            <person name="Hittinger C.T."/>
            <person name="Goker M."/>
            <person name="Salamov A."/>
            <person name="Wisecaver J."/>
            <person name="Long T.M."/>
            <person name="Aerts A.L."/>
            <person name="Barry K."/>
            <person name="Choi C."/>
            <person name="Clum A."/>
            <person name="Coughlan A.Y."/>
            <person name="Deshpande S."/>
            <person name="Douglass A.P."/>
            <person name="Hanson S.J."/>
            <person name="Klenk H.-P."/>
            <person name="Labutti K."/>
            <person name="Lapidus A."/>
            <person name="Lindquist E."/>
            <person name="Lipzen A."/>
            <person name="Meier-Kolthoff J.P."/>
            <person name="Ohm R.A."/>
            <person name="Otillar R.P."/>
            <person name="Pangilinan J."/>
            <person name="Peng Y."/>
            <person name="Rokas A."/>
            <person name="Rosa C.A."/>
            <person name="Scheuner C."/>
            <person name="Sibirny A.A."/>
            <person name="Slot J.C."/>
            <person name="Stielow J.B."/>
            <person name="Sun H."/>
            <person name="Kurtzman C.P."/>
            <person name="Blackwell M."/>
            <person name="Grigoriev I.V."/>
            <person name="Jeffries T.W."/>
        </authorList>
    </citation>
    <scope>NUCLEOTIDE SEQUENCE [LARGE SCALE GENOMIC DNA]</scope>
    <source>
        <strain evidence="9">DSM 1968</strain>
    </source>
</reference>
<feature type="domain" description="SH3" evidence="7">
    <location>
        <begin position="4"/>
        <end position="68"/>
    </location>
</feature>
<dbReference type="InterPro" id="IPR047163">
    <property type="entry name" value="ASPP1/2"/>
</dbReference>
<evidence type="ECO:0000256" key="2">
    <source>
        <dbReference type="ARBA" id="ARBA00022443"/>
    </source>
</evidence>
<proteinExistence type="predicted"/>
<gene>
    <name evidence="8" type="ORF">ASCRUDRAFT_21853</name>
</gene>
<evidence type="ECO:0000256" key="3">
    <source>
        <dbReference type="ARBA" id="ARBA00022737"/>
    </source>
</evidence>
<dbReference type="OrthoDB" id="10037838at2759"/>
<keyword evidence="9" id="KW-1185">Reference proteome</keyword>
<dbReference type="InParanoid" id="A0A1D2V9X3"/>
<dbReference type="PANTHER" id="PTHR24131:SF10">
    <property type="entry name" value="ANKYRIN-REPEAT, SH3-DOMAIN, AND PROLINE-RICH-REGION CONTAINING PROTEIN, ISOFORM B"/>
    <property type="match status" value="1"/>
</dbReference>
<sequence length="68" mass="7996">FDPSNIQFCRALYDFNPENPLIELPFKKGDLLAVLNKSDLSQSQWWKCRSRDGKSGYVPYNYLELIPR</sequence>
<dbReference type="PROSITE" id="PS50002">
    <property type="entry name" value="SH3"/>
    <property type="match status" value="1"/>
</dbReference>
<dbReference type="Proteomes" id="UP000095038">
    <property type="component" value="Unassembled WGS sequence"/>
</dbReference>
<evidence type="ECO:0000256" key="4">
    <source>
        <dbReference type="ARBA" id="ARBA00023043"/>
    </source>
</evidence>
<dbReference type="SMART" id="SM00326">
    <property type="entry name" value="SH3"/>
    <property type="match status" value="1"/>
</dbReference>
<dbReference type="GO" id="GO:0042981">
    <property type="term" value="P:regulation of apoptotic process"/>
    <property type="evidence" value="ECO:0007669"/>
    <property type="project" value="InterPro"/>
</dbReference>
<dbReference type="SUPFAM" id="SSF50044">
    <property type="entry name" value="SH3-domain"/>
    <property type="match status" value="1"/>
</dbReference>
<evidence type="ECO:0000313" key="9">
    <source>
        <dbReference type="Proteomes" id="UP000095038"/>
    </source>
</evidence>
<keyword evidence="5" id="KW-0539">Nucleus</keyword>
<keyword evidence="4" id="KW-0040">ANK repeat</keyword>
<dbReference type="STRING" id="1344418.A0A1D2V9X3"/>
<comment type="subcellular location">
    <subcellularLocation>
        <location evidence="1">Nucleus</location>
    </subcellularLocation>
</comment>
<dbReference type="EMBL" id="KV454492">
    <property type="protein sequence ID" value="ODV58379.1"/>
    <property type="molecule type" value="Genomic_DNA"/>
</dbReference>
<dbReference type="Gene3D" id="2.30.30.40">
    <property type="entry name" value="SH3 Domains"/>
    <property type="match status" value="1"/>
</dbReference>
<dbReference type="Pfam" id="PF00018">
    <property type="entry name" value="SH3_1"/>
    <property type="match status" value="1"/>
</dbReference>
<evidence type="ECO:0000256" key="6">
    <source>
        <dbReference type="PROSITE-ProRule" id="PRU00192"/>
    </source>
</evidence>
<dbReference type="PANTHER" id="PTHR24131">
    <property type="entry name" value="APOPTOSIS-STIMULATING OF P53 PROTEIN"/>
    <property type="match status" value="1"/>
</dbReference>
<dbReference type="InterPro" id="IPR036028">
    <property type="entry name" value="SH3-like_dom_sf"/>
</dbReference>
<evidence type="ECO:0000256" key="1">
    <source>
        <dbReference type="ARBA" id="ARBA00004123"/>
    </source>
</evidence>